<evidence type="ECO:0000313" key="2">
    <source>
        <dbReference type="Proteomes" id="UP000007575"/>
    </source>
</evidence>
<sequence length="221" mass="23262">MSLVVVNTATALLAANLSKEGRQVLFSPVDLFSGISAGDFADLGYFPADATIAPTSNITRTPVTAQNREGGAPVTLANPVTEIEVTYEIPVLTPDDLIRDLHGGTPATAITTGPLAGTKVSPFNPGASLLGRMIVISKRGNSNIVRVAWHPRAFLQSNGFGDSQDNDTALFTVSLQAFDYTPGTELSAYDAQITQYGALFSVPREKLSALLDILAEEALPA</sequence>
<dbReference type="HOGENOM" id="CLU_1248932_0_0_0"/>
<dbReference type="EMBL" id="CP002191">
    <property type="protein sequence ID" value="AFD25902.1"/>
    <property type="molecule type" value="Genomic_DNA"/>
</dbReference>
<dbReference type="STRING" id="745776.DGo_CA1975"/>
<accession>H8GXQ0</accession>
<keyword evidence="2" id="KW-1185">Reference proteome</keyword>
<name>H8GXQ0_DEIGI</name>
<dbReference type="Proteomes" id="UP000007575">
    <property type="component" value="Chromosome"/>
</dbReference>
<dbReference type="AlphaFoldDB" id="H8GXQ0"/>
<protein>
    <submittedName>
        <fullName evidence="1">Uncharacterized protein</fullName>
    </submittedName>
</protein>
<dbReference type="PATRIC" id="fig|745776.4.peg.2028"/>
<proteinExistence type="predicted"/>
<evidence type="ECO:0000313" key="1">
    <source>
        <dbReference type="EMBL" id="AFD25902.1"/>
    </source>
</evidence>
<dbReference type="OrthoDB" id="69239at2"/>
<dbReference type="KEGG" id="dgo:DGo_CA1975"/>
<reference evidence="1 2" key="1">
    <citation type="journal article" date="2012" name="PLoS ONE">
        <title>Genome sequence and transcriptome analysis of the radioresistant bacterium Deinococcus gobiensis: insights into the extreme environmental adaptations.</title>
        <authorList>
            <person name="Yuan M."/>
            <person name="Chen M."/>
            <person name="Zhang W."/>
            <person name="Lu W."/>
            <person name="Wang J."/>
            <person name="Yang M."/>
            <person name="Zhao P."/>
            <person name="Tang R."/>
            <person name="Li X."/>
            <person name="Hao Y."/>
            <person name="Zhou Z."/>
            <person name="Zhan Y."/>
            <person name="Yu H."/>
            <person name="Teng C."/>
            <person name="Yan Y."/>
            <person name="Ping S."/>
            <person name="Wang Y."/>
            <person name="Lin M."/>
        </authorList>
    </citation>
    <scope>NUCLEOTIDE SEQUENCE [LARGE SCALE GENOMIC DNA]</scope>
    <source>
        <strain evidence="1 2">I-0</strain>
    </source>
</reference>
<dbReference type="RefSeq" id="WP_014685385.1">
    <property type="nucleotide sequence ID" value="NC_017790.1"/>
</dbReference>
<organism evidence="1 2">
    <name type="scientific">Deinococcus gobiensis (strain DSM 21396 / JCM 16679 / CGMCC 1.7299 / I-0)</name>
    <dbReference type="NCBI Taxonomy" id="745776"/>
    <lineage>
        <taxon>Bacteria</taxon>
        <taxon>Thermotogati</taxon>
        <taxon>Deinococcota</taxon>
        <taxon>Deinococci</taxon>
        <taxon>Deinococcales</taxon>
        <taxon>Deinococcaceae</taxon>
        <taxon>Deinococcus</taxon>
    </lineage>
</organism>
<gene>
    <name evidence="1" type="ordered locus">DGo_CA1975</name>
</gene>